<gene>
    <name evidence="2" type="ORF">ACIA8P_37075</name>
</gene>
<dbReference type="SUPFAM" id="SSF54427">
    <property type="entry name" value="NTF2-like"/>
    <property type="match status" value="1"/>
</dbReference>
<dbReference type="RefSeq" id="WP_398660616.1">
    <property type="nucleotide sequence ID" value="NZ_JBITDC010000019.1"/>
</dbReference>
<proteinExistence type="predicted"/>
<organism evidence="2 3">
    <name type="scientific">Streptomyces cellulosae</name>
    <dbReference type="NCBI Taxonomy" id="1968"/>
    <lineage>
        <taxon>Bacteria</taxon>
        <taxon>Bacillati</taxon>
        <taxon>Actinomycetota</taxon>
        <taxon>Actinomycetes</taxon>
        <taxon>Kitasatosporales</taxon>
        <taxon>Streptomycetaceae</taxon>
        <taxon>Streptomyces</taxon>
    </lineage>
</organism>
<feature type="domain" description="SnoaL-like" evidence="1">
    <location>
        <begin position="18"/>
        <end position="137"/>
    </location>
</feature>
<sequence length="189" mass="22047">MGRLGPWTPTTVEERLDRMESLAEIRQLPYRYALALDSRDMDAVADLFVPDVRVGRDETGRAALRRWYTEAMRASRTTIHQVTNHIVDFDDADRARGVVYCRDQLERPSTGQWEVGELQYWDDYLRVDGEWCFRRRKFHRWYLADALSRPAHGTGVNDGSDPLGARQLPESFPTWAPYWESADSRRTHA</sequence>
<name>A0ABW7YCN9_STRCE</name>
<evidence type="ECO:0000259" key="1">
    <source>
        <dbReference type="Pfam" id="PF13577"/>
    </source>
</evidence>
<evidence type="ECO:0000313" key="3">
    <source>
        <dbReference type="Proteomes" id="UP001612415"/>
    </source>
</evidence>
<comment type="caution">
    <text evidence="2">The sequence shown here is derived from an EMBL/GenBank/DDBJ whole genome shotgun (WGS) entry which is preliminary data.</text>
</comment>
<reference evidence="2 3" key="1">
    <citation type="submission" date="2024-10" db="EMBL/GenBank/DDBJ databases">
        <title>The Natural Products Discovery Center: Release of the First 8490 Sequenced Strains for Exploring Actinobacteria Biosynthetic Diversity.</title>
        <authorList>
            <person name="Kalkreuter E."/>
            <person name="Kautsar S.A."/>
            <person name="Yang D."/>
            <person name="Bader C.D."/>
            <person name="Teijaro C.N."/>
            <person name="Fluegel L."/>
            <person name="Davis C.M."/>
            <person name="Simpson J.R."/>
            <person name="Lauterbach L."/>
            <person name="Steele A.D."/>
            <person name="Gui C."/>
            <person name="Meng S."/>
            <person name="Li G."/>
            <person name="Viehrig K."/>
            <person name="Ye F."/>
            <person name="Su P."/>
            <person name="Kiefer A.F."/>
            <person name="Nichols A."/>
            <person name="Cepeda A.J."/>
            <person name="Yan W."/>
            <person name="Fan B."/>
            <person name="Jiang Y."/>
            <person name="Adhikari A."/>
            <person name="Zheng C.-J."/>
            <person name="Schuster L."/>
            <person name="Cowan T.M."/>
            <person name="Smanski M.J."/>
            <person name="Chevrette M.G."/>
            <person name="De Carvalho L.P.S."/>
            <person name="Shen B."/>
        </authorList>
    </citation>
    <scope>NUCLEOTIDE SEQUENCE [LARGE SCALE GENOMIC DNA]</scope>
    <source>
        <strain evidence="2 3">NPDC051599</strain>
    </source>
</reference>
<accession>A0ABW7YCN9</accession>
<dbReference type="Gene3D" id="3.10.450.50">
    <property type="match status" value="1"/>
</dbReference>
<dbReference type="InterPro" id="IPR032710">
    <property type="entry name" value="NTF2-like_dom_sf"/>
</dbReference>
<evidence type="ECO:0000313" key="2">
    <source>
        <dbReference type="EMBL" id="MFI5680166.1"/>
    </source>
</evidence>
<dbReference type="CDD" id="cd00531">
    <property type="entry name" value="NTF2_like"/>
    <property type="match status" value="1"/>
</dbReference>
<dbReference type="EMBL" id="JBITDC010000019">
    <property type="protein sequence ID" value="MFI5680166.1"/>
    <property type="molecule type" value="Genomic_DNA"/>
</dbReference>
<protein>
    <submittedName>
        <fullName evidence="2">Nuclear transport factor 2 family protein</fullName>
    </submittedName>
</protein>
<dbReference type="Pfam" id="PF13577">
    <property type="entry name" value="SnoaL_4"/>
    <property type="match status" value="1"/>
</dbReference>
<keyword evidence="3" id="KW-1185">Reference proteome</keyword>
<dbReference type="Proteomes" id="UP001612415">
    <property type="component" value="Unassembled WGS sequence"/>
</dbReference>
<dbReference type="InterPro" id="IPR037401">
    <property type="entry name" value="SnoaL-like"/>
</dbReference>